<reference evidence="4" key="1">
    <citation type="submission" date="2016-11" db="EMBL/GenBank/DDBJ databases">
        <authorList>
            <person name="Varghese N."/>
            <person name="Submissions S."/>
        </authorList>
    </citation>
    <scope>NUCLEOTIDE SEQUENCE [LARGE SCALE GENOMIC DNA]</scope>
    <source>
        <strain evidence="4">DSM 18095</strain>
    </source>
</reference>
<dbReference type="InterPro" id="IPR017552">
    <property type="entry name" value="PHI/rmpB"/>
</dbReference>
<evidence type="ECO:0000259" key="2">
    <source>
        <dbReference type="PROSITE" id="PS51464"/>
    </source>
</evidence>
<dbReference type="PANTHER" id="PTHR43443">
    <property type="entry name" value="3-HEXULOSE-6-PHOSPHATE ISOMERASE"/>
    <property type="match status" value="1"/>
</dbReference>
<dbReference type="STRING" id="1123404.SAMN02745784_01944"/>
<accession>A0A1M4WNN2</accession>
<keyword evidence="3" id="KW-0413">Isomerase</keyword>
<dbReference type="GeneID" id="90993896"/>
<dbReference type="AlphaFoldDB" id="A0A1M4WNN2"/>
<organism evidence="3 4">
    <name type="scientific">Tissierella praeacuta DSM 18095</name>
    <dbReference type="NCBI Taxonomy" id="1123404"/>
    <lineage>
        <taxon>Bacteria</taxon>
        <taxon>Bacillati</taxon>
        <taxon>Bacillota</taxon>
        <taxon>Tissierellia</taxon>
        <taxon>Tissierellales</taxon>
        <taxon>Tissierellaceae</taxon>
        <taxon>Tissierella</taxon>
    </lineage>
</organism>
<dbReference type="CDD" id="cd05005">
    <property type="entry name" value="SIS_PHI"/>
    <property type="match status" value="1"/>
</dbReference>
<gene>
    <name evidence="3" type="ORF">SAMN02745784_01944</name>
</gene>
<dbReference type="GO" id="GO:0097367">
    <property type="term" value="F:carbohydrate derivative binding"/>
    <property type="evidence" value="ECO:0007669"/>
    <property type="project" value="InterPro"/>
</dbReference>
<comment type="similarity">
    <text evidence="1">Belongs to the SIS family. PHI subfamily.</text>
</comment>
<dbReference type="NCBIfam" id="TIGR03127">
    <property type="entry name" value="RuMP_HxlB"/>
    <property type="match status" value="1"/>
</dbReference>
<evidence type="ECO:0000256" key="1">
    <source>
        <dbReference type="ARBA" id="ARBA00009235"/>
    </source>
</evidence>
<name>A0A1M4WNN2_9FIRM</name>
<dbReference type="InterPro" id="IPR046348">
    <property type="entry name" value="SIS_dom_sf"/>
</dbReference>
<evidence type="ECO:0000313" key="3">
    <source>
        <dbReference type="EMBL" id="SHE82653.1"/>
    </source>
</evidence>
<dbReference type="Pfam" id="PF01380">
    <property type="entry name" value="SIS"/>
    <property type="match status" value="1"/>
</dbReference>
<dbReference type="RefSeq" id="WP_072975873.1">
    <property type="nucleotide sequence ID" value="NZ_FQTY01000007.1"/>
</dbReference>
<keyword evidence="4" id="KW-1185">Reference proteome</keyword>
<dbReference type="Gene3D" id="3.40.50.10490">
    <property type="entry name" value="Glucose-6-phosphate isomerase like protein, domain 1"/>
    <property type="match status" value="1"/>
</dbReference>
<dbReference type="PANTHER" id="PTHR43443:SF1">
    <property type="entry name" value="3-HEXULOSE-6-PHOSPHATE ISOMERASE"/>
    <property type="match status" value="1"/>
</dbReference>
<proteinExistence type="inferred from homology"/>
<dbReference type="SUPFAM" id="SSF53697">
    <property type="entry name" value="SIS domain"/>
    <property type="match status" value="1"/>
</dbReference>
<dbReference type="GO" id="GO:1901135">
    <property type="term" value="P:carbohydrate derivative metabolic process"/>
    <property type="evidence" value="ECO:0007669"/>
    <property type="project" value="InterPro"/>
</dbReference>
<sequence length="185" mass="21059">MDFKPVYKTILGELDKVFERINYKDVEALMDMINNSNRIFLMGVGREGLATRSFAMRLMHYGKQVYWCWDDTTPAVTSDDLFIFTSGSGEIGHIHYVVNEVKKVGAKIALVTGVPDRKTAELADFVLWVPASVYKGKDNVVPSIQPMGNLFEQSLFILFDMIIMALVDSSENTFEKMSQNHRNFE</sequence>
<dbReference type="PROSITE" id="PS51464">
    <property type="entry name" value="SIS"/>
    <property type="match status" value="1"/>
</dbReference>
<dbReference type="EMBL" id="FQTY01000007">
    <property type="protein sequence ID" value="SHE82653.1"/>
    <property type="molecule type" value="Genomic_DNA"/>
</dbReference>
<feature type="domain" description="SIS" evidence="2">
    <location>
        <begin position="29"/>
        <end position="172"/>
    </location>
</feature>
<dbReference type="GO" id="GO:0016853">
    <property type="term" value="F:isomerase activity"/>
    <property type="evidence" value="ECO:0007669"/>
    <property type="project" value="UniProtKB-KW"/>
</dbReference>
<protein>
    <submittedName>
        <fullName evidence="3">3-hexulose-6-phosphate isomerase</fullName>
    </submittedName>
</protein>
<dbReference type="Proteomes" id="UP000184114">
    <property type="component" value="Unassembled WGS sequence"/>
</dbReference>
<evidence type="ECO:0000313" key="4">
    <source>
        <dbReference type="Proteomes" id="UP000184114"/>
    </source>
</evidence>
<dbReference type="InterPro" id="IPR001347">
    <property type="entry name" value="SIS_dom"/>
</dbReference>